<sequence>MRTARFLALGLCAAPLLLAGALLAANPAPSQAGSLGDAEMIGAKRFDSFMLKAAGPCAVEPAKTCIDQAWAFADRDRDGEVAPGELAAVQNEMMAWADWKKPTMSARDRASLAIAQMLVHSIKPALFVRGFDSDGDGRLSEAELTQDLTLDKRPLLEILRDRAAVDWPAVQEHLGSAAPLIALLAQAAQARR</sequence>
<evidence type="ECO:0008006" key="4">
    <source>
        <dbReference type="Google" id="ProtNLM"/>
    </source>
</evidence>
<dbReference type="Gene3D" id="1.10.238.10">
    <property type="entry name" value="EF-hand"/>
    <property type="match status" value="1"/>
</dbReference>
<dbReference type="InterPro" id="IPR018247">
    <property type="entry name" value="EF_Hand_1_Ca_BS"/>
</dbReference>
<dbReference type="InterPro" id="IPR011992">
    <property type="entry name" value="EF-hand-dom_pair"/>
</dbReference>
<accession>A0A1Y6BU71</accession>
<keyword evidence="3" id="KW-1185">Reference proteome</keyword>
<name>A0A1Y6BU71_9PROT</name>
<evidence type="ECO:0000313" key="2">
    <source>
        <dbReference type="EMBL" id="SMF20619.1"/>
    </source>
</evidence>
<dbReference type="RefSeq" id="WP_085122735.1">
    <property type="nucleotide sequence ID" value="NZ_FWZX01000007.1"/>
</dbReference>
<dbReference type="AlphaFoldDB" id="A0A1Y6BU71"/>
<organism evidence="2 3">
    <name type="scientific">Tistlia consotensis USBA 355</name>
    <dbReference type="NCBI Taxonomy" id="560819"/>
    <lineage>
        <taxon>Bacteria</taxon>
        <taxon>Pseudomonadati</taxon>
        <taxon>Pseudomonadota</taxon>
        <taxon>Alphaproteobacteria</taxon>
        <taxon>Rhodospirillales</taxon>
        <taxon>Rhodovibrionaceae</taxon>
        <taxon>Tistlia</taxon>
    </lineage>
</organism>
<feature type="chain" id="PRO_5012599448" description="EF hand" evidence="1">
    <location>
        <begin position="25"/>
        <end position="192"/>
    </location>
</feature>
<dbReference type="STRING" id="560819.SAMN05428998_10729"/>
<evidence type="ECO:0000256" key="1">
    <source>
        <dbReference type="SAM" id="SignalP"/>
    </source>
</evidence>
<evidence type="ECO:0000313" key="3">
    <source>
        <dbReference type="Proteomes" id="UP000192917"/>
    </source>
</evidence>
<gene>
    <name evidence="2" type="ORF">SAMN05428998_10729</name>
</gene>
<keyword evidence="1" id="KW-0732">Signal</keyword>
<dbReference type="PROSITE" id="PS00018">
    <property type="entry name" value="EF_HAND_1"/>
    <property type="match status" value="2"/>
</dbReference>
<dbReference type="EMBL" id="FWZX01000007">
    <property type="protein sequence ID" value="SMF20619.1"/>
    <property type="molecule type" value="Genomic_DNA"/>
</dbReference>
<feature type="signal peptide" evidence="1">
    <location>
        <begin position="1"/>
        <end position="24"/>
    </location>
</feature>
<protein>
    <recommendedName>
        <fullName evidence="4">EF hand</fullName>
    </recommendedName>
</protein>
<reference evidence="2 3" key="1">
    <citation type="submission" date="2017-04" db="EMBL/GenBank/DDBJ databases">
        <authorList>
            <person name="Afonso C.L."/>
            <person name="Miller P.J."/>
            <person name="Scott M.A."/>
            <person name="Spackman E."/>
            <person name="Goraichik I."/>
            <person name="Dimitrov K.M."/>
            <person name="Suarez D.L."/>
            <person name="Swayne D.E."/>
        </authorList>
    </citation>
    <scope>NUCLEOTIDE SEQUENCE [LARGE SCALE GENOMIC DNA]</scope>
    <source>
        <strain evidence="2 3">USBA 355</strain>
    </source>
</reference>
<dbReference type="SUPFAM" id="SSF47473">
    <property type="entry name" value="EF-hand"/>
    <property type="match status" value="1"/>
</dbReference>
<proteinExistence type="predicted"/>
<dbReference type="Proteomes" id="UP000192917">
    <property type="component" value="Unassembled WGS sequence"/>
</dbReference>